<organism evidence="2 3">
    <name type="scientific">Curtobacterium citri</name>
    <dbReference type="NCBI Taxonomy" id="3055139"/>
    <lineage>
        <taxon>Bacteria</taxon>
        <taxon>Bacillati</taxon>
        <taxon>Actinomycetota</taxon>
        <taxon>Actinomycetes</taxon>
        <taxon>Micrococcales</taxon>
        <taxon>Microbacteriaceae</taxon>
        <taxon>Curtobacterium</taxon>
    </lineage>
</organism>
<keyword evidence="1" id="KW-0472">Membrane</keyword>
<dbReference type="EMBL" id="JAUCML010000006">
    <property type="protein sequence ID" value="MDM7885581.1"/>
    <property type="molecule type" value="Genomic_DNA"/>
</dbReference>
<protein>
    <submittedName>
        <fullName evidence="2">Uncharacterized protein</fullName>
    </submittedName>
</protein>
<evidence type="ECO:0000313" key="2">
    <source>
        <dbReference type="EMBL" id="MDM7885581.1"/>
    </source>
</evidence>
<dbReference type="RefSeq" id="WP_289459018.1">
    <property type="nucleotide sequence ID" value="NZ_JAUCML010000006.1"/>
</dbReference>
<sequence>MLSPLWLEPVCAALIAGFAVGIGLLLDALFGHRTFVTVQVGLSILVSSAVGFVLLLVILRARRRRRRTTVSVPDLPLHAP</sequence>
<dbReference type="Proteomes" id="UP001237823">
    <property type="component" value="Unassembled WGS sequence"/>
</dbReference>
<evidence type="ECO:0000256" key="1">
    <source>
        <dbReference type="SAM" id="Phobius"/>
    </source>
</evidence>
<gene>
    <name evidence="2" type="ORF">QUG92_10745</name>
</gene>
<reference evidence="2 3" key="1">
    <citation type="submission" date="2023-06" db="EMBL/GenBank/DDBJ databases">
        <authorList>
            <person name="Feng G."/>
            <person name="Li J."/>
            <person name="Zhu H."/>
        </authorList>
    </citation>
    <scope>NUCLEOTIDE SEQUENCE [LARGE SCALE GENOMIC DNA]</scope>
    <source>
        <strain evidence="2 3">RHCKG23</strain>
    </source>
</reference>
<feature type="transmembrane region" description="Helical" evidence="1">
    <location>
        <begin position="12"/>
        <end position="30"/>
    </location>
</feature>
<comment type="caution">
    <text evidence="2">The sequence shown here is derived from an EMBL/GenBank/DDBJ whole genome shotgun (WGS) entry which is preliminary data.</text>
</comment>
<accession>A0ABT7T7L8</accession>
<keyword evidence="3" id="KW-1185">Reference proteome</keyword>
<name>A0ABT7T7L8_9MICO</name>
<keyword evidence="1" id="KW-0812">Transmembrane</keyword>
<evidence type="ECO:0000313" key="3">
    <source>
        <dbReference type="Proteomes" id="UP001237823"/>
    </source>
</evidence>
<proteinExistence type="predicted"/>
<keyword evidence="1" id="KW-1133">Transmembrane helix</keyword>
<feature type="transmembrane region" description="Helical" evidence="1">
    <location>
        <begin position="36"/>
        <end position="59"/>
    </location>
</feature>